<proteinExistence type="predicted"/>
<dbReference type="KEGG" id="otk:C6570_01310"/>
<evidence type="ECO:0000256" key="1">
    <source>
        <dbReference type="SAM" id="SignalP"/>
    </source>
</evidence>
<dbReference type="EMBL" id="CP027666">
    <property type="protein sequence ID" value="AVO33043.1"/>
    <property type="molecule type" value="Genomic_DNA"/>
</dbReference>
<protein>
    <recommendedName>
        <fullName evidence="4">Phage major capsid protein</fullName>
    </recommendedName>
</protein>
<name>A0A2S0MBD6_9BURK</name>
<feature type="chain" id="PRO_5015634461" description="Phage major capsid protein" evidence="1">
    <location>
        <begin position="26"/>
        <end position="319"/>
    </location>
</feature>
<organism evidence="2 3">
    <name type="scientific">Ottowia oryzae</name>
    <dbReference type="NCBI Taxonomy" id="2109914"/>
    <lineage>
        <taxon>Bacteria</taxon>
        <taxon>Pseudomonadati</taxon>
        <taxon>Pseudomonadota</taxon>
        <taxon>Betaproteobacteria</taxon>
        <taxon>Burkholderiales</taxon>
        <taxon>Comamonadaceae</taxon>
        <taxon>Ottowia</taxon>
    </lineage>
</organism>
<sequence length="319" mass="33828">MTPKNIRLANPILGGLMLAAGTAQAASMAAHSLFPMLPTALRGFQLGQLGDEATRAYNTRRAPGAATKQVTIKWEGKAYTIDQHAIDVPIPRELIQEQDEAARLNVGLNIPISQIAVNTALQILTLSFEMEAAALATDSAAYAGNVLALSGGTKWSAATGTPVTDVRAKSEVIRQKTGRRPNTLVIPSAVLNALAMNAEVKSYLPTTMLGPATIDQLKSILNVPNIVVADAVWTSDADVVADVWGNNAILAYVPNIGASGQNLSLGEPAFGFTGTLEGHPFVETPYYDRGTKSWIYGATYERKPTLVRGAAGFLFQNPV</sequence>
<accession>A0A2S0MBD6</accession>
<dbReference type="RefSeq" id="WP_106701351.1">
    <property type="nucleotide sequence ID" value="NZ_CP027666.1"/>
</dbReference>
<keyword evidence="3" id="KW-1185">Reference proteome</keyword>
<dbReference type="InterPro" id="IPR053738">
    <property type="entry name" value="Lambda_capsid_assembly"/>
</dbReference>
<dbReference type="AlphaFoldDB" id="A0A2S0MBD6"/>
<gene>
    <name evidence="2" type="ORF">C6570_01310</name>
</gene>
<evidence type="ECO:0000313" key="2">
    <source>
        <dbReference type="EMBL" id="AVO33043.1"/>
    </source>
</evidence>
<dbReference type="Gene3D" id="3.90.1690.10">
    <property type="entry name" value="phage-related protein like domain"/>
    <property type="match status" value="1"/>
</dbReference>
<dbReference type="Proteomes" id="UP000239709">
    <property type="component" value="Chromosome"/>
</dbReference>
<keyword evidence="1" id="KW-0732">Signal</keyword>
<reference evidence="2 3" key="1">
    <citation type="submission" date="2018-03" db="EMBL/GenBank/DDBJ databases">
        <title>Genome sequencing of Ottowia sp.</title>
        <authorList>
            <person name="Kim S.-J."/>
            <person name="Heo J."/>
            <person name="Kwon S.-W."/>
        </authorList>
    </citation>
    <scope>NUCLEOTIDE SEQUENCE [LARGE SCALE GENOMIC DNA]</scope>
    <source>
        <strain evidence="2 3">KADR8-3</strain>
    </source>
</reference>
<dbReference type="OrthoDB" id="572526at2"/>
<evidence type="ECO:0000313" key="3">
    <source>
        <dbReference type="Proteomes" id="UP000239709"/>
    </source>
</evidence>
<evidence type="ECO:0008006" key="4">
    <source>
        <dbReference type="Google" id="ProtNLM"/>
    </source>
</evidence>
<feature type="signal peptide" evidence="1">
    <location>
        <begin position="1"/>
        <end position="25"/>
    </location>
</feature>